<dbReference type="GO" id="GO:0005524">
    <property type="term" value="F:ATP binding"/>
    <property type="evidence" value="ECO:0007669"/>
    <property type="project" value="UniProtKB-KW"/>
</dbReference>
<evidence type="ECO:0000256" key="7">
    <source>
        <dbReference type="SAM" id="MobiDB-lite"/>
    </source>
</evidence>
<proteinExistence type="inferred from homology"/>
<feature type="region of interest" description="Disordered" evidence="7">
    <location>
        <begin position="316"/>
        <end position="360"/>
    </location>
</feature>
<keyword evidence="3" id="KW-0547">Nucleotide-binding</keyword>
<dbReference type="EC" id="2.7.1.176" evidence="2"/>
<evidence type="ECO:0000313" key="10">
    <source>
        <dbReference type="Proteomes" id="UP000199614"/>
    </source>
</evidence>
<comment type="catalytic activity">
    <reaction evidence="6">
        <text>UDP-N-acetyl-alpha-D-glucosamine + ATP = UDP-N-acetyl-alpha-D-glucosamine 3'-phosphate + ADP + H(+)</text>
        <dbReference type="Rhea" id="RHEA:32671"/>
        <dbReference type="ChEBI" id="CHEBI:15378"/>
        <dbReference type="ChEBI" id="CHEBI:30616"/>
        <dbReference type="ChEBI" id="CHEBI:57705"/>
        <dbReference type="ChEBI" id="CHEBI:64353"/>
        <dbReference type="ChEBI" id="CHEBI:456216"/>
        <dbReference type="EC" id="2.7.1.176"/>
    </reaction>
</comment>
<protein>
    <recommendedName>
        <fullName evidence="5">UDP-N-acetylglucosamine kinase</fullName>
        <ecNumber evidence="2">2.7.1.176</ecNumber>
    </recommendedName>
    <alternativeName>
        <fullName evidence="5">UDP-N-acetylglucosamine kinase</fullName>
    </alternativeName>
</protein>
<dbReference type="STRING" id="260086.SAMN05216207_10806"/>
<dbReference type="RefSeq" id="WP_093356720.1">
    <property type="nucleotide sequence ID" value="NZ_FOUY01000080.1"/>
</dbReference>
<name>A0A1I5HYI7_PSUAM</name>
<dbReference type="Proteomes" id="UP000199614">
    <property type="component" value="Unassembled WGS sequence"/>
</dbReference>
<dbReference type="EMBL" id="FOUY01000080">
    <property type="protein sequence ID" value="SFO53418.1"/>
    <property type="molecule type" value="Genomic_DNA"/>
</dbReference>
<dbReference type="GO" id="GO:0016301">
    <property type="term" value="F:kinase activity"/>
    <property type="evidence" value="ECO:0007669"/>
    <property type="project" value="InterPro"/>
</dbReference>
<accession>A0A1I5HYI7</accession>
<dbReference type="Pfam" id="PF06414">
    <property type="entry name" value="Zeta_toxin"/>
    <property type="match status" value="1"/>
</dbReference>
<dbReference type="AlphaFoldDB" id="A0A1I5HYI7"/>
<feature type="compositionally biased region" description="Basic residues" evidence="7">
    <location>
        <begin position="351"/>
        <end position="360"/>
    </location>
</feature>
<comment type="similarity">
    <text evidence="1">Belongs to the zeta toxin family.</text>
</comment>
<organism evidence="9 10">
    <name type="scientific">Pseudonocardia ammonioxydans</name>
    <dbReference type="NCBI Taxonomy" id="260086"/>
    <lineage>
        <taxon>Bacteria</taxon>
        <taxon>Bacillati</taxon>
        <taxon>Actinomycetota</taxon>
        <taxon>Actinomycetes</taxon>
        <taxon>Pseudonocardiales</taxon>
        <taxon>Pseudonocardiaceae</taxon>
        <taxon>Pseudonocardia</taxon>
    </lineage>
</organism>
<keyword evidence="10" id="KW-1185">Reference proteome</keyword>
<dbReference type="OrthoDB" id="4516745at2"/>
<evidence type="ECO:0000256" key="2">
    <source>
        <dbReference type="ARBA" id="ARBA00011963"/>
    </source>
</evidence>
<sequence length="360" mass="40747">MSSERDDLARYRLSVEENERVFREEIVPLRLARFEPQDQPLLIVLMAQPGAGKSAHASRIRAELASEGGVVEIDSDLYKPFHPDYHELMATDDQLMAAATRADGRAWMARVQQYVREHRLNAVFHETAQDPQESLDTLADYRAADYRIAVLALGVHDSQSLQGMLHRYQVQVSERGAGRLTVAENAERSYRGIVDTARLIDERQAADVVAVYRRTVDEQGPAYVNELDERGAWRRQPGFAHAIEIERHRPLDAEEIRNYEVVQDQLRTTLAEDLRPRLRHVEQLAAEVLTPSAERLAAYQTPELLRQDNRDMTHPAVAVRRLHRPPTTGRPPRRPSTGPDTATAASPTASQKRRGPGPTR</sequence>
<feature type="compositionally biased region" description="Low complexity" evidence="7">
    <location>
        <begin position="335"/>
        <end position="350"/>
    </location>
</feature>
<gene>
    <name evidence="9" type="ORF">SAMN05216207_10806</name>
</gene>
<evidence type="ECO:0000256" key="5">
    <source>
        <dbReference type="ARBA" id="ARBA00032897"/>
    </source>
</evidence>
<dbReference type="SUPFAM" id="SSF52540">
    <property type="entry name" value="P-loop containing nucleoside triphosphate hydrolases"/>
    <property type="match status" value="1"/>
</dbReference>
<evidence type="ECO:0000256" key="6">
    <source>
        <dbReference type="ARBA" id="ARBA00048178"/>
    </source>
</evidence>
<evidence type="ECO:0000313" key="9">
    <source>
        <dbReference type="EMBL" id="SFO53418.1"/>
    </source>
</evidence>
<evidence type="ECO:0000256" key="4">
    <source>
        <dbReference type="ARBA" id="ARBA00022840"/>
    </source>
</evidence>
<keyword evidence="4" id="KW-0067">ATP-binding</keyword>
<feature type="domain" description="Zeta toxin" evidence="8">
    <location>
        <begin position="34"/>
        <end position="215"/>
    </location>
</feature>
<dbReference type="Gene3D" id="3.40.50.300">
    <property type="entry name" value="P-loop containing nucleotide triphosphate hydrolases"/>
    <property type="match status" value="1"/>
</dbReference>
<evidence type="ECO:0000259" key="8">
    <source>
        <dbReference type="Pfam" id="PF06414"/>
    </source>
</evidence>
<dbReference type="InterPro" id="IPR010488">
    <property type="entry name" value="Zeta_toxin_domain"/>
</dbReference>
<evidence type="ECO:0000256" key="1">
    <source>
        <dbReference type="ARBA" id="ARBA00009104"/>
    </source>
</evidence>
<dbReference type="InterPro" id="IPR027417">
    <property type="entry name" value="P-loop_NTPase"/>
</dbReference>
<reference evidence="9 10" key="1">
    <citation type="submission" date="2016-10" db="EMBL/GenBank/DDBJ databases">
        <authorList>
            <person name="de Groot N.N."/>
        </authorList>
    </citation>
    <scope>NUCLEOTIDE SEQUENCE [LARGE SCALE GENOMIC DNA]</scope>
    <source>
        <strain evidence="9 10">CGMCC 4.1877</strain>
    </source>
</reference>
<evidence type="ECO:0000256" key="3">
    <source>
        <dbReference type="ARBA" id="ARBA00022741"/>
    </source>
</evidence>